<reference evidence="2 3" key="1">
    <citation type="submission" date="2022-12" db="EMBL/GenBank/DDBJ databases">
        <title>Chromosome-level genome of Tegillarca granosa.</title>
        <authorList>
            <person name="Kim J."/>
        </authorList>
    </citation>
    <scope>NUCLEOTIDE SEQUENCE [LARGE SCALE GENOMIC DNA]</scope>
    <source>
        <strain evidence="2">Teg-2019</strain>
        <tissue evidence="2">Adductor muscle</tissue>
    </source>
</reference>
<evidence type="ECO:0000256" key="1">
    <source>
        <dbReference type="SAM" id="MobiDB-lite"/>
    </source>
</evidence>
<comment type="caution">
    <text evidence="2">The sequence shown here is derived from an EMBL/GenBank/DDBJ whole genome shotgun (WGS) entry which is preliminary data.</text>
</comment>
<gene>
    <name evidence="2" type="ORF">KUTeg_021626</name>
</gene>
<sequence length="59" mass="6674">MGNPTPSKKKQLKYEILNGMVTDVKFIPGTETIIQTGEDKEVSDESPTHVQKSRKRMIL</sequence>
<organism evidence="2 3">
    <name type="scientific">Tegillarca granosa</name>
    <name type="common">Malaysian cockle</name>
    <name type="synonym">Anadara granosa</name>
    <dbReference type="NCBI Taxonomy" id="220873"/>
    <lineage>
        <taxon>Eukaryota</taxon>
        <taxon>Metazoa</taxon>
        <taxon>Spiralia</taxon>
        <taxon>Lophotrochozoa</taxon>
        <taxon>Mollusca</taxon>
        <taxon>Bivalvia</taxon>
        <taxon>Autobranchia</taxon>
        <taxon>Pteriomorphia</taxon>
        <taxon>Arcoida</taxon>
        <taxon>Arcoidea</taxon>
        <taxon>Arcidae</taxon>
        <taxon>Tegillarca</taxon>
    </lineage>
</organism>
<keyword evidence="3" id="KW-1185">Reference proteome</keyword>
<name>A0ABQ9E894_TEGGR</name>
<dbReference type="Proteomes" id="UP001217089">
    <property type="component" value="Unassembled WGS sequence"/>
</dbReference>
<proteinExistence type="predicted"/>
<protein>
    <submittedName>
        <fullName evidence="2">Uncharacterized protein</fullName>
    </submittedName>
</protein>
<dbReference type="EMBL" id="JARBDR010000919">
    <property type="protein sequence ID" value="KAJ8300107.1"/>
    <property type="molecule type" value="Genomic_DNA"/>
</dbReference>
<accession>A0ABQ9E894</accession>
<evidence type="ECO:0000313" key="3">
    <source>
        <dbReference type="Proteomes" id="UP001217089"/>
    </source>
</evidence>
<feature type="region of interest" description="Disordered" evidence="1">
    <location>
        <begin position="37"/>
        <end position="59"/>
    </location>
</feature>
<evidence type="ECO:0000313" key="2">
    <source>
        <dbReference type="EMBL" id="KAJ8300107.1"/>
    </source>
</evidence>